<dbReference type="InterPro" id="IPR033985">
    <property type="entry name" value="SusD-like_N"/>
</dbReference>
<dbReference type="PROSITE" id="PS51257">
    <property type="entry name" value="PROKAR_LIPOPROTEIN"/>
    <property type="match status" value="1"/>
</dbReference>
<reference evidence="9 10" key="1">
    <citation type="submission" date="2018-10" db="EMBL/GenBank/DDBJ databases">
        <title>Genome sequencing of Mucilaginibacter sp. HYN0043.</title>
        <authorList>
            <person name="Kim M."/>
            <person name="Yi H."/>
        </authorList>
    </citation>
    <scope>NUCLEOTIDE SEQUENCE [LARGE SCALE GENOMIC DNA]</scope>
    <source>
        <strain evidence="9 10">HYN0043</strain>
    </source>
</reference>
<evidence type="ECO:0000259" key="7">
    <source>
        <dbReference type="Pfam" id="PF07980"/>
    </source>
</evidence>
<dbReference type="Pfam" id="PF07980">
    <property type="entry name" value="SusD_RagB"/>
    <property type="match status" value="1"/>
</dbReference>
<comment type="similarity">
    <text evidence="2">Belongs to the SusD family.</text>
</comment>
<keyword evidence="4" id="KW-0472">Membrane</keyword>
<dbReference type="SUPFAM" id="SSF48452">
    <property type="entry name" value="TPR-like"/>
    <property type="match status" value="1"/>
</dbReference>
<keyword evidence="10" id="KW-1185">Reference proteome</keyword>
<organism evidence="9 10">
    <name type="scientific">Mucilaginibacter celer</name>
    <dbReference type="NCBI Taxonomy" id="2305508"/>
    <lineage>
        <taxon>Bacteria</taxon>
        <taxon>Pseudomonadati</taxon>
        <taxon>Bacteroidota</taxon>
        <taxon>Sphingobacteriia</taxon>
        <taxon>Sphingobacteriales</taxon>
        <taxon>Sphingobacteriaceae</taxon>
        <taxon>Mucilaginibacter</taxon>
    </lineage>
</organism>
<dbReference type="InterPro" id="IPR012944">
    <property type="entry name" value="SusD_RagB_dom"/>
</dbReference>
<evidence type="ECO:0000313" key="9">
    <source>
        <dbReference type="EMBL" id="AYL94947.1"/>
    </source>
</evidence>
<keyword evidence="3 6" id="KW-0732">Signal</keyword>
<comment type="subcellular location">
    <subcellularLocation>
        <location evidence="1">Cell outer membrane</location>
    </subcellularLocation>
</comment>
<dbReference type="Pfam" id="PF14322">
    <property type="entry name" value="SusD-like_3"/>
    <property type="match status" value="1"/>
</dbReference>
<evidence type="ECO:0000256" key="4">
    <source>
        <dbReference type="ARBA" id="ARBA00023136"/>
    </source>
</evidence>
<feature type="signal peptide" evidence="6">
    <location>
        <begin position="1"/>
        <end position="23"/>
    </location>
</feature>
<gene>
    <name evidence="9" type="ORF">HYN43_006400</name>
</gene>
<evidence type="ECO:0000256" key="6">
    <source>
        <dbReference type="SAM" id="SignalP"/>
    </source>
</evidence>
<dbReference type="GO" id="GO:0009279">
    <property type="term" value="C:cell outer membrane"/>
    <property type="evidence" value="ECO:0007669"/>
    <property type="project" value="UniProtKB-SubCell"/>
</dbReference>
<dbReference type="EMBL" id="CP032869">
    <property type="protein sequence ID" value="AYL94947.1"/>
    <property type="molecule type" value="Genomic_DNA"/>
</dbReference>
<evidence type="ECO:0000259" key="8">
    <source>
        <dbReference type="Pfam" id="PF14322"/>
    </source>
</evidence>
<feature type="domain" description="RagB/SusD" evidence="7">
    <location>
        <begin position="277"/>
        <end position="558"/>
    </location>
</feature>
<dbReference type="AlphaFoldDB" id="A0A494VJ14"/>
<sequence>MRSTYLKKGQVFFLALLVASVSACKKDALDVPPKGFLTDAAAFSSEANADLVLNDIYANLPDINNETQNSDQYTDNSACGASWETGQSVIRANSLNPSNAIDGPAGSWKWETVYANIRKCNIFLQNVAANKAKFSDAWYTKRVGEATFMRAYYYSLLYTNYGGVPLISKPLDNRTGDDIFVARSTADQTVAFIEADCDAAAAALPLTSDNGRATKGAALTLKGWIELFAASPLSNTTNDAAKWTKAAATNQQVINLGQYIIFAGYASQFLSSNNWNKETIFARGYAAPNRGHKREGILGPVIVNGGQQAWGNLAPTQNLIDDYEMDNGKPITDPASGYDPQNPYVHREPRFYQSIVYDGSTWQGDIFKSRIGGNNEIDLGSASDITNTGYNGKKTLDESIRGQTSLNTTQGISNYIIFRYAEVLLSYAEAQNEAVGPDASVYSAVNQVRQRAGSALPALPAGLTQGQMRDVIRRERRIEFVFEDKRWYDIRRWDITTKGPAVLQEQEYGMKITADGTGKLTYTPVPIFKNTFSEHMNWLPLPLRIINQNPKLTQNPGYN</sequence>
<dbReference type="KEGG" id="muh:HYN43_006400"/>
<evidence type="ECO:0000256" key="3">
    <source>
        <dbReference type="ARBA" id="ARBA00022729"/>
    </source>
</evidence>
<dbReference type="Gene3D" id="1.25.40.390">
    <property type="match status" value="1"/>
</dbReference>
<evidence type="ECO:0000256" key="1">
    <source>
        <dbReference type="ARBA" id="ARBA00004442"/>
    </source>
</evidence>
<proteinExistence type="inferred from homology"/>
<evidence type="ECO:0000256" key="5">
    <source>
        <dbReference type="ARBA" id="ARBA00023237"/>
    </source>
</evidence>
<feature type="domain" description="SusD-like N-terminal" evidence="8">
    <location>
        <begin position="45"/>
        <end position="220"/>
    </location>
</feature>
<name>A0A494VJ14_9SPHI</name>
<dbReference type="InterPro" id="IPR011990">
    <property type="entry name" value="TPR-like_helical_dom_sf"/>
</dbReference>
<accession>A0A494VJ14</accession>
<keyword evidence="5" id="KW-0998">Cell outer membrane</keyword>
<evidence type="ECO:0000256" key="2">
    <source>
        <dbReference type="ARBA" id="ARBA00006275"/>
    </source>
</evidence>
<dbReference type="Proteomes" id="UP000270046">
    <property type="component" value="Chromosome"/>
</dbReference>
<protein>
    <submittedName>
        <fullName evidence="9">RagB/SusD family nutrient uptake outer membrane protein</fullName>
    </submittedName>
</protein>
<evidence type="ECO:0000313" key="10">
    <source>
        <dbReference type="Proteomes" id="UP000270046"/>
    </source>
</evidence>
<feature type="chain" id="PRO_5019811161" evidence="6">
    <location>
        <begin position="24"/>
        <end position="559"/>
    </location>
</feature>
<dbReference type="OrthoDB" id="5694214at2"/>
<dbReference type="RefSeq" id="WP_119408654.1">
    <property type="nucleotide sequence ID" value="NZ_CP032869.1"/>
</dbReference>